<dbReference type="Proteomes" id="UP000070089">
    <property type="component" value="Unassembled WGS sequence"/>
</dbReference>
<dbReference type="Gene3D" id="1.25.40.20">
    <property type="entry name" value="Ankyrin repeat-containing domain"/>
    <property type="match status" value="2"/>
</dbReference>
<evidence type="ECO:0000313" key="4">
    <source>
        <dbReference type="Proteomes" id="UP000070089"/>
    </source>
</evidence>
<dbReference type="Pfam" id="PF12796">
    <property type="entry name" value="Ank_2"/>
    <property type="match status" value="2"/>
</dbReference>
<dbReference type="PANTHER" id="PTHR24120:SF4">
    <property type="entry name" value="GH07239P"/>
    <property type="match status" value="1"/>
</dbReference>
<dbReference type="InterPro" id="IPR036770">
    <property type="entry name" value="Ankyrin_rpt-contain_sf"/>
</dbReference>
<dbReference type="Gene3D" id="1.10.510.10">
    <property type="entry name" value="Transferase(Phosphotransferase) domain 1"/>
    <property type="match status" value="1"/>
</dbReference>
<dbReference type="SUPFAM" id="SSF48403">
    <property type="entry name" value="Ankyrin repeat"/>
    <property type="match status" value="1"/>
</dbReference>
<dbReference type="PROSITE" id="PS50011">
    <property type="entry name" value="PROTEIN_KINASE_DOM"/>
    <property type="match status" value="1"/>
</dbReference>
<gene>
    <name evidence="3" type="ORF">QR46_1953</name>
</gene>
<dbReference type="EMBL" id="JXTI01000046">
    <property type="protein sequence ID" value="KWX14029.1"/>
    <property type="molecule type" value="Genomic_DNA"/>
</dbReference>
<keyword evidence="3" id="KW-0808">Transferase</keyword>
<dbReference type="AlphaFoldDB" id="A0A132NVD4"/>
<reference evidence="3 4" key="1">
    <citation type="journal article" date="2015" name="Mol. Biochem. Parasitol.">
        <title>Identification of polymorphic genes for use in assemblage B genotyping assays through comparative genomics of multiple assemblage B Giardia duodenalis isolates.</title>
        <authorList>
            <person name="Wielinga C."/>
            <person name="Thompson R.C."/>
            <person name="Monis P."/>
            <person name="Ryan U."/>
        </authorList>
    </citation>
    <scope>NUCLEOTIDE SEQUENCE [LARGE SCALE GENOMIC DNA]</scope>
    <source>
        <strain evidence="3 4">BAH15c1</strain>
    </source>
</reference>
<evidence type="ECO:0000259" key="2">
    <source>
        <dbReference type="PROSITE" id="PS50011"/>
    </source>
</evidence>
<dbReference type="SMART" id="SM00220">
    <property type="entry name" value="S_TKc"/>
    <property type="match status" value="1"/>
</dbReference>
<sequence length="654" mass="71863">MQFAALPRRYKYETVLGDVKTSRTSKCNDTSSSKVVAVRFVQEEFYISGDQKAKNSTEQPDGDRIKTDRGKGVYIEQISFLLGLKNQYLFSYDKLTPGIATGRLYLPMTFVRGGSLRDWITERKEAKNPPAPVEIWRLLSPVISALAYLHSSYKTEKYITNDGTQKPIRQLYHGGVHPGNILLTEGGSTLLADPCICRTATMETFILDLENESAQKQRDRFEFAQSYLSYLAPEVLHSYKHLPASDIWSLGIIVLEIASFRKPKVPPYGPDAVDYFSTWTPPNTSSFPSEIAYFLESTLTVKPEDRITAGDLLQLPFIQRIMQEKIAGRNMNVTITAHDSGANTGFSGDKKQASTTSLPALSAEDFKRMFPGEKVPSCILKRERELHAQTHGSDNNLLNSAASGANERSNSKARTSKIPGNYKDSHNGLIKAIKDNNLNAVKALVKHARSYDKNGLTAMAHAAILGRSEVVELLLPHEGGMRLKCDKDIANLLYSSPTSMMLAASEGNDAVIRILQDCEARASTANHCRTALMAAAACGYPSIVSLLIKNEARMTTDNGTTALMLSARGGRLECVSILVQQEHGLVDRWGNSALVLAAVNGHMSCVEILAEYEGEEYARRAISLAPEANKEELTAKLLAYINAPASTKGSLVIV</sequence>
<dbReference type="VEuPathDB" id="GiardiaDB:QR46_1953"/>
<dbReference type="PANTHER" id="PTHR24120">
    <property type="entry name" value="GH07239P"/>
    <property type="match status" value="1"/>
</dbReference>
<feature type="region of interest" description="Disordered" evidence="1">
    <location>
        <begin position="389"/>
        <end position="422"/>
    </location>
</feature>
<keyword evidence="3" id="KW-0418">Kinase</keyword>
<dbReference type="GO" id="GO:0004672">
    <property type="term" value="F:protein kinase activity"/>
    <property type="evidence" value="ECO:0007669"/>
    <property type="project" value="InterPro"/>
</dbReference>
<dbReference type="OrthoDB" id="10252354at2759"/>
<evidence type="ECO:0000313" key="3">
    <source>
        <dbReference type="EMBL" id="KWX14029.1"/>
    </source>
</evidence>
<evidence type="ECO:0000256" key="1">
    <source>
        <dbReference type="SAM" id="MobiDB-lite"/>
    </source>
</evidence>
<proteinExistence type="predicted"/>
<dbReference type="SMART" id="SM00248">
    <property type="entry name" value="ANK"/>
    <property type="match status" value="6"/>
</dbReference>
<dbReference type="InterPro" id="IPR011009">
    <property type="entry name" value="Kinase-like_dom_sf"/>
</dbReference>
<accession>A0A132NVD4</accession>
<protein>
    <submittedName>
        <fullName evidence="3">Kinase/ STE STE20</fullName>
    </submittedName>
</protein>
<dbReference type="SUPFAM" id="SSF56112">
    <property type="entry name" value="Protein kinase-like (PK-like)"/>
    <property type="match status" value="1"/>
</dbReference>
<feature type="compositionally biased region" description="Low complexity" evidence="1">
    <location>
        <begin position="392"/>
        <end position="406"/>
    </location>
</feature>
<feature type="domain" description="Protein kinase" evidence="2">
    <location>
        <begin position="10"/>
        <end position="318"/>
    </location>
</feature>
<organism evidence="3 4">
    <name type="scientific">Giardia duodenalis assemblage B</name>
    <dbReference type="NCBI Taxonomy" id="1394984"/>
    <lineage>
        <taxon>Eukaryota</taxon>
        <taxon>Metamonada</taxon>
        <taxon>Diplomonadida</taxon>
        <taxon>Hexamitidae</taxon>
        <taxon>Giardiinae</taxon>
        <taxon>Giardia</taxon>
    </lineage>
</organism>
<dbReference type="Pfam" id="PF00069">
    <property type="entry name" value="Pkinase"/>
    <property type="match status" value="1"/>
</dbReference>
<dbReference type="InterPro" id="IPR000719">
    <property type="entry name" value="Prot_kinase_dom"/>
</dbReference>
<comment type="caution">
    <text evidence="3">The sequence shown here is derived from an EMBL/GenBank/DDBJ whole genome shotgun (WGS) entry which is preliminary data.</text>
</comment>
<dbReference type="InterPro" id="IPR002110">
    <property type="entry name" value="Ankyrin_rpt"/>
</dbReference>
<name>A0A132NVD4_GIAIN</name>
<dbReference type="GO" id="GO:0005524">
    <property type="term" value="F:ATP binding"/>
    <property type="evidence" value="ECO:0007669"/>
    <property type="project" value="InterPro"/>
</dbReference>